<keyword evidence="5" id="KW-1185">Reference proteome</keyword>
<name>A0ABP7WG15_9ACTN</name>
<dbReference type="PANTHER" id="PTHR30055">
    <property type="entry name" value="HTH-TYPE TRANSCRIPTIONAL REGULATOR RUTR"/>
    <property type="match status" value="1"/>
</dbReference>
<evidence type="ECO:0000256" key="1">
    <source>
        <dbReference type="ARBA" id="ARBA00023125"/>
    </source>
</evidence>
<dbReference type="Pfam" id="PF00440">
    <property type="entry name" value="TetR_N"/>
    <property type="match status" value="1"/>
</dbReference>
<dbReference type="Pfam" id="PF14246">
    <property type="entry name" value="TetR_C_7"/>
    <property type="match status" value="1"/>
</dbReference>
<evidence type="ECO:0000259" key="3">
    <source>
        <dbReference type="PROSITE" id="PS50977"/>
    </source>
</evidence>
<dbReference type="Gene3D" id="1.10.357.10">
    <property type="entry name" value="Tetracycline Repressor, domain 2"/>
    <property type="match status" value="1"/>
</dbReference>
<comment type="caution">
    <text evidence="4">The sequence shown here is derived from an EMBL/GenBank/DDBJ whole genome shotgun (WGS) entry which is preliminary data.</text>
</comment>
<dbReference type="InterPro" id="IPR001647">
    <property type="entry name" value="HTH_TetR"/>
</dbReference>
<dbReference type="InterPro" id="IPR036271">
    <property type="entry name" value="Tet_transcr_reg_TetR-rel_C_sf"/>
</dbReference>
<sequence>MRDVAQAASSQTRSASRGRIDKREAILEAAFTVFSRQGYAQACVQEIAAEAGVAKPTVYNHMHDKETLFRHAMRTAAERATAGSLAAVERLLPGDGDLRAMLEDVGYHLLRCHSDERSSALRRLLYAEVTRFPDLFDVVLGGGAGRTTELLADRFARLSLAGRLRVTDPVEAADQFVALLTGPMETRTRLGTRPVPDEELRAVATSAVTTFLHAFGPKN</sequence>
<dbReference type="PANTHER" id="PTHR30055:SF146">
    <property type="entry name" value="HTH-TYPE TRANSCRIPTIONAL DUAL REGULATOR CECR"/>
    <property type="match status" value="1"/>
</dbReference>
<feature type="DNA-binding region" description="H-T-H motif" evidence="2">
    <location>
        <begin position="43"/>
        <end position="62"/>
    </location>
</feature>
<feature type="domain" description="HTH tetR-type" evidence="3">
    <location>
        <begin position="20"/>
        <end position="80"/>
    </location>
</feature>
<dbReference type="PROSITE" id="PS50977">
    <property type="entry name" value="HTH_TETR_2"/>
    <property type="match status" value="1"/>
</dbReference>
<keyword evidence="1 2" id="KW-0238">DNA-binding</keyword>
<dbReference type="EMBL" id="BAAAZG010000042">
    <property type="protein sequence ID" value="GAA4088174.1"/>
    <property type="molecule type" value="Genomic_DNA"/>
</dbReference>
<evidence type="ECO:0000256" key="2">
    <source>
        <dbReference type="PROSITE-ProRule" id="PRU00335"/>
    </source>
</evidence>
<accession>A0ABP7WG15</accession>
<protein>
    <submittedName>
        <fullName evidence="4">TetR/AcrR family transcriptional regulator</fullName>
    </submittedName>
</protein>
<dbReference type="Gene3D" id="1.10.10.60">
    <property type="entry name" value="Homeodomain-like"/>
    <property type="match status" value="1"/>
</dbReference>
<dbReference type="RefSeq" id="WP_344953233.1">
    <property type="nucleotide sequence ID" value="NZ_BAAAZG010000042.1"/>
</dbReference>
<gene>
    <name evidence="4" type="ORF">GCM10022214_55690</name>
</gene>
<dbReference type="InterPro" id="IPR009057">
    <property type="entry name" value="Homeodomain-like_sf"/>
</dbReference>
<organism evidence="4 5">
    <name type="scientific">Actinomadura miaoliensis</name>
    <dbReference type="NCBI Taxonomy" id="430685"/>
    <lineage>
        <taxon>Bacteria</taxon>
        <taxon>Bacillati</taxon>
        <taxon>Actinomycetota</taxon>
        <taxon>Actinomycetes</taxon>
        <taxon>Streptosporangiales</taxon>
        <taxon>Thermomonosporaceae</taxon>
        <taxon>Actinomadura</taxon>
    </lineage>
</organism>
<proteinExistence type="predicted"/>
<dbReference type="Proteomes" id="UP001500683">
    <property type="component" value="Unassembled WGS sequence"/>
</dbReference>
<reference evidence="5" key="1">
    <citation type="journal article" date="2019" name="Int. J. Syst. Evol. Microbiol.">
        <title>The Global Catalogue of Microorganisms (GCM) 10K type strain sequencing project: providing services to taxonomists for standard genome sequencing and annotation.</title>
        <authorList>
            <consortium name="The Broad Institute Genomics Platform"/>
            <consortium name="The Broad Institute Genome Sequencing Center for Infectious Disease"/>
            <person name="Wu L."/>
            <person name="Ma J."/>
        </authorList>
    </citation>
    <scope>NUCLEOTIDE SEQUENCE [LARGE SCALE GENOMIC DNA]</scope>
    <source>
        <strain evidence="5">JCM 16702</strain>
    </source>
</reference>
<dbReference type="SUPFAM" id="SSF46689">
    <property type="entry name" value="Homeodomain-like"/>
    <property type="match status" value="1"/>
</dbReference>
<dbReference type="SUPFAM" id="SSF48498">
    <property type="entry name" value="Tetracyclin repressor-like, C-terminal domain"/>
    <property type="match status" value="1"/>
</dbReference>
<dbReference type="InterPro" id="IPR039536">
    <property type="entry name" value="TetR_C_Proteobacteria"/>
</dbReference>
<dbReference type="PRINTS" id="PR00455">
    <property type="entry name" value="HTHTETR"/>
</dbReference>
<evidence type="ECO:0000313" key="4">
    <source>
        <dbReference type="EMBL" id="GAA4088174.1"/>
    </source>
</evidence>
<dbReference type="InterPro" id="IPR050109">
    <property type="entry name" value="HTH-type_TetR-like_transc_reg"/>
</dbReference>
<evidence type="ECO:0000313" key="5">
    <source>
        <dbReference type="Proteomes" id="UP001500683"/>
    </source>
</evidence>